<keyword evidence="7 9" id="KW-1133">Transmembrane helix</keyword>
<dbReference type="InterPro" id="IPR000515">
    <property type="entry name" value="MetI-like"/>
</dbReference>
<proteinExistence type="inferred from homology"/>
<keyword evidence="4" id="KW-1003">Cell membrane</keyword>
<feature type="transmembrane region" description="Helical" evidence="9">
    <location>
        <begin position="244"/>
        <end position="265"/>
    </location>
</feature>
<name>A0A318XLX9_9FIRM</name>
<dbReference type="GO" id="GO:0005886">
    <property type="term" value="C:plasma membrane"/>
    <property type="evidence" value="ECO:0007669"/>
    <property type="project" value="UniProtKB-SubCell"/>
</dbReference>
<feature type="transmembrane region" description="Helical" evidence="9">
    <location>
        <begin position="143"/>
        <end position="165"/>
    </location>
</feature>
<dbReference type="Gene3D" id="1.10.3720.10">
    <property type="entry name" value="MetI-like"/>
    <property type="match status" value="1"/>
</dbReference>
<dbReference type="InterPro" id="IPR050901">
    <property type="entry name" value="BP-dep_ABC_trans_perm"/>
</dbReference>
<sequence length="280" mass="30641">MKKSKIPHILIIAATILLCAVTLFPFVWMISTSFKPANEVYSYPPTFVPVEASISGYIEILTKNSSSFNFIKWTANSAVIAVFTTIFAMLIASLGGYGLSRFKFKCKGALTYTILTSQVLPGSLLIVPLYIIMSNLKLLDTHLGLILAYATFSVPFCTWMMKGFFDTIPASIDEAAMVDGANRFGLFTTIIIPLTAPGLVATGLFSFITGWNEYLFASVFMKNYKNWTLPVGIASFQGQYTTNWATIMAGSVLITLPVVVLFLLLQKHLVSGMTAGAVKQ</sequence>
<evidence type="ECO:0000313" key="11">
    <source>
        <dbReference type="EMBL" id="PYG88722.1"/>
    </source>
</evidence>
<keyword evidence="3 9" id="KW-0813">Transport</keyword>
<feature type="transmembrane region" description="Helical" evidence="9">
    <location>
        <begin position="9"/>
        <end position="30"/>
    </location>
</feature>
<dbReference type="PANTHER" id="PTHR32243">
    <property type="entry name" value="MALTOSE TRANSPORT SYSTEM PERMEASE-RELATED"/>
    <property type="match status" value="1"/>
</dbReference>
<evidence type="ECO:0000256" key="8">
    <source>
        <dbReference type="ARBA" id="ARBA00023136"/>
    </source>
</evidence>
<dbReference type="InterPro" id="IPR035906">
    <property type="entry name" value="MetI-like_sf"/>
</dbReference>
<dbReference type="Proteomes" id="UP000248132">
    <property type="component" value="Unassembled WGS sequence"/>
</dbReference>
<organism evidence="11 12">
    <name type="scientific">Ruminiclostridium sufflavum DSM 19573</name>
    <dbReference type="NCBI Taxonomy" id="1121337"/>
    <lineage>
        <taxon>Bacteria</taxon>
        <taxon>Bacillati</taxon>
        <taxon>Bacillota</taxon>
        <taxon>Clostridia</taxon>
        <taxon>Eubacteriales</taxon>
        <taxon>Oscillospiraceae</taxon>
        <taxon>Ruminiclostridium</taxon>
    </lineage>
</organism>
<evidence type="ECO:0000259" key="10">
    <source>
        <dbReference type="PROSITE" id="PS50928"/>
    </source>
</evidence>
<protein>
    <submittedName>
        <fullName evidence="11">Multiple sugar transport system permease protein/raffinose/stachyose/melibiose transport system permease protein</fullName>
    </submittedName>
</protein>
<evidence type="ECO:0000256" key="5">
    <source>
        <dbReference type="ARBA" id="ARBA00022597"/>
    </source>
</evidence>
<comment type="caution">
    <text evidence="11">The sequence shown here is derived from an EMBL/GenBank/DDBJ whole genome shotgun (WGS) entry which is preliminary data.</text>
</comment>
<dbReference type="CDD" id="cd06261">
    <property type="entry name" value="TM_PBP2"/>
    <property type="match status" value="1"/>
</dbReference>
<evidence type="ECO:0000313" key="12">
    <source>
        <dbReference type="Proteomes" id="UP000248132"/>
    </source>
</evidence>
<feature type="transmembrane region" description="Helical" evidence="9">
    <location>
        <begin position="186"/>
        <end position="208"/>
    </location>
</feature>
<evidence type="ECO:0000256" key="6">
    <source>
        <dbReference type="ARBA" id="ARBA00022692"/>
    </source>
</evidence>
<reference evidence="11 12" key="1">
    <citation type="submission" date="2018-06" db="EMBL/GenBank/DDBJ databases">
        <title>Genomic Encyclopedia of Type Strains, Phase I: the one thousand microbial genomes (KMG-I) project.</title>
        <authorList>
            <person name="Kyrpides N."/>
        </authorList>
    </citation>
    <scope>NUCLEOTIDE SEQUENCE [LARGE SCALE GENOMIC DNA]</scope>
    <source>
        <strain evidence="11 12">DSM 19573</strain>
    </source>
</reference>
<dbReference type="Pfam" id="PF00528">
    <property type="entry name" value="BPD_transp_1"/>
    <property type="match status" value="1"/>
</dbReference>
<evidence type="ECO:0000256" key="3">
    <source>
        <dbReference type="ARBA" id="ARBA00022448"/>
    </source>
</evidence>
<gene>
    <name evidence="11" type="ORF">LY28_01076</name>
</gene>
<evidence type="ECO:0000256" key="2">
    <source>
        <dbReference type="ARBA" id="ARBA00009047"/>
    </source>
</evidence>
<feature type="transmembrane region" description="Helical" evidence="9">
    <location>
        <begin position="73"/>
        <end position="97"/>
    </location>
</feature>
<dbReference type="GO" id="GO:0055085">
    <property type="term" value="P:transmembrane transport"/>
    <property type="evidence" value="ECO:0007669"/>
    <property type="project" value="InterPro"/>
</dbReference>
<keyword evidence="8 9" id="KW-0472">Membrane</keyword>
<feature type="domain" description="ABC transmembrane type-1" evidence="10">
    <location>
        <begin position="74"/>
        <end position="265"/>
    </location>
</feature>
<feature type="transmembrane region" description="Helical" evidence="9">
    <location>
        <begin position="109"/>
        <end position="131"/>
    </location>
</feature>
<dbReference type="PANTHER" id="PTHR32243:SF50">
    <property type="entry name" value="MALTOSE_MALTODEXTRIN TRANSPORT SYSTEM PERMEASE PROTEIN MALG"/>
    <property type="match status" value="1"/>
</dbReference>
<keyword evidence="5 11" id="KW-0762">Sugar transport</keyword>
<keyword evidence="6 9" id="KW-0812">Transmembrane</keyword>
<dbReference type="EMBL" id="QKMR01000005">
    <property type="protein sequence ID" value="PYG88722.1"/>
    <property type="molecule type" value="Genomic_DNA"/>
</dbReference>
<accession>A0A318XLX9</accession>
<comment type="similarity">
    <text evidence="2">Belongs to the binding-protein-dependent transport system permease family. MalFG subfamily.</text>
</comment>
<keyword evidence="12" id="KW-1185">Reference proteome</keyword>
<dbReference type="SUPFAM" id="SSF161098">
    <property type="entry name" value="MetI-like"/>
    <property type="match status" value="1"/>
</dbReference>
<comment type="subcellular location">
    <subcellularLocation>
        <location evidence="1 9">Cell membrane</location>
        <topology evidence="1 9">Multi-pass membrane protein</topology>
    </subcellularLocation>
</comment>
<dbReference type="AlphaFoldDB" id="A0A318XLX9"/>
<dbReference type="OrthoDB" id="27560at2"/>
<evidence type="ECO:0000256" key="4">
    <source>
        <dbReference type="ARBA" id="ARBA00022475"/>
    </source>
</evidence>
<evidence type="ECO:0000256" key="1">
    <source>
        <dbReference type="ARBA" id="ARBA00004651"/>
    </source>
</evidence>
<evidence type="ECO:0000256" key="7">
    <source>
        <dbReference type="ARBA" id="ARBA00022989"/>
    </source>
</evidence>
<evidence type="ECO:0000256" key="9">
    <source>
        <dbReference type="RuleBase" id="RU363032"/>
    </source>
</evidence>
<dbReference type="PROSITE" id="PS50928">
    <property type="entry name" value="ABC_TM1"/>
    <property type="match status" value="1"/>
</dbReference>
<dbReference type="RefSeq" id="WP_110461145.1">
    <property type="nucleotide sequence ID" value="NZ_QKMR01000005.1"/>
</dbReference>